<evidence type="ECO:0000313" key="5">
    <source>
        <dbReference type="Proteomes" id="UP001217500"/>
    </source>
</evidence>
<keyword evidence="4" id="KW-0456">Lyase</keyword>
<keyword evidence="1" id="KW-0479">Metal-binding</keyword>
<keyword evidence="3" id="KW-0732">Signal</keyword>
<feature type="signal peptide" evidence="3">
    <location>
        <begin position="1"/>
        <end position="23"/>
    </location>
</feature>
<evidence type="ECO:0000256" key="2">
    <source>
        <dbReference type="ARBA" id="ARBA00023180"/>
    </source>
</evidence>
<feature type="chain" id="PRO_5042138836" evidence="3">
    <location>
        <begin position="24"/>
        <end position="451"/>
    </location>
</feature>
<dbReference type="KEGG" id="gso:PH603_14955"/>
<dbReference type="Proteomes" id="UP001217500">
    <property type="component" value="Chromosome"/>
</dbReference>
<dbReference type="PANTHER" id="PTHR42970">
    <property type="entry name" value="PECTATE LYASE C-RELATED"/>
    <property type="match status" value="1"/>
</dbReference>
<evidence type="ECO:0000256" key="3">
    <source>
        <dbReference type="SAM" id="SignalP"/>
    </source>
</evidence>
<protein>
    <submittedName>
        <fullName evidence="4">Pectate lyase</fullName>
    </submittedName>
</protein>
<gene>
    <name evidence="4" type="ORF">PH603_14955</name>
</gene>
<dbReference type="EMBL" id="CP116805">
    <property type="protein sequence ID" value="WCL53835.1"/>
    <property type="molecule type" value="Genomic_DNA"/>
</dbReference>
<keyword evidence="2" id="KW-0325">Glycoprotein</keyword>
<reference evidence="4" key="1">
    <citation type="submission" date="2023-01" db="EMBL/GenBank/DDBJ databases">
        <title>The genome sequence of Kordiimonadaceae bacterium 6D33.</title>
        <authorList>
            <person name="Liu Y."/>
        </authorList>
    </citation>
    <scope>NUCLEOTIDE SEQUENCE</scope>
    <source>
        <strain evidence="4">6D33</strain>
    </source>
</reference>
<organism evidence="4 5">
    <name type="scientific">Gimibacter soli</name>
    <dbReference type="NCBI Taxonomy" id="3024400"/>
    <lineage>
        <taxon>Bacteria</taxon>
        <taxon>Pseudomonadati</taxon>
        <taxon>Pseudomonadota</taxon>
        <taxon>Alphaproteobacteria</taxon>
        <taxon>Kordiimonadales</taxon>
        <taxon>Temperatibacteraceae</taxon>
        <taxon>Gimibacter</taxon>
    </lineage>
</organism>
<evidence type="ECO:0000256" key="1">
    <source>
        <dbReference type="ARBA" id="ARBA00022723"/>
    </source>
</evidence>
<keyword evidence="5" id="KW-1185">Reference proteome</keyword>
<sequence>MSVTSIVGRPLVAAAFVFSSIFAALPAATAAESAELAFPGAVGWAKHTPGGRGGQIIRVTNLNTDGPGSFAEAVQTKGARIIVFEVGGVIDLGQKTLRVEEPYLTIAGQTAPSPGITLIKGGIDITTHDVIVRHLRVRPGWAGAEQFSGVDFDSISNFGASNVIVDHCTLTWGTDENLSASGKRFIGDTPDEWRKNASHSITFSNNIIAEGLANATHGKFEHSKGSLIHDNVANVLIYRNLYAHNYERNPHLKGGVHAAVVNNIIYDPGQRAIHYNLMEEEWHGYAYQDGLLSAVGNVMRAGPSTAPKIAFLMIGGYGDLRYYGKDNVAVNRIGEPLPMIGRYTMSSAKVIEVKKPPVWPEGLEVMRTDELERSLLADVGARPWDRDVQDRRIVMNAGEGRGKIIDRETEVGGYPVMPETRRPFNPDDWDLATMEPKNPAVLDHSYTAKGT</sequence>
<dbReference type="Gene3D" id="2.160.20.10">
    <property type="entry name" value="Single-stranded right-handed beta-helix, Pectin lyase-like"/>
    <property type="match status" value="1"/>
</dbReference>
<evidence type="ECO:0000313" key="4">
    <source>
        <dbReference type="EMBL" id="WCL53835.1"/>
    </source>
</evidence>
<proteinExistence type="predicted"/>
<dbReference type="InterPro" id="IPR011050">
    <property type="entry name" value="Pectin_lyase_fold/virulence"/>
</dbReference>
<dbReference type="InterPro" id="IPR012334">
    <property type="entry name" value="Pectin_lyas_fold"/>
</dbReference>
<accession>A0AAF0BLT2</accession>
<dbReference type="GO" id="GO:0046872">
    <property type="term" value="F:metal ion binding"/>
    <property type="evidence" value="ECO:0007669"/>
    <property type="project" value="UniProtKB-KW"/>
</dbReference>
<dbReference type="AlphaFoldDB" id="A0AAF0BLT2"/>
<dbReference type="InterPro" id="IPR052063">
    <property type="entry name" value="Polysaccharide_Lyase_1"/>
</dbReference>
<dbReference type="SUPFAM" id="SSF51126">
    <property type="entry name" value="Pectin lyase-like"/>
    <property type="match status" value="1"/>
</dbReference>
<dbReference type="PANTHER" id="PTHR42970:SF1">
    <property type="entry name" value="PECTATE LYASE C-RELATED"/>
    <property type="match status" value="1"/>
</dbReference>
<dbReference type="RefSeq" id="WP_289503475.1">
    <property type="nucleotide sequence ID" value="NZ_CP116805.1"/>
</dbReference>
<dbReference type="GO" id="GO:0016829">
    <property type="term" value="F:lyase activity"/>
    <property type="evidence" value="ECO:0007669"/>
    <property type="project" value="UniProtKB-KW"/>
</dbReference>
<name>A0AAF0BLT2_9PROT</name>